<feature type="compositionally biased region" description="Basic and acidic residues" evidence="1">
    <location>
        <begin position="200"/>
        <end position="211"/>
    </location>
</feature>
<feature type="region of interest" description="Disordered" evidence="1">
    <location>
        <begin position="138"/>
        <end position="261"/>
    </location>
</feature>
<dbReference type="EMBL" id="ABDF02000086">
    <property type="protein sequence ID" value="EHK18482.1"/>
    <property type="molecule type" value="Genomic_DNA"/>
</dbReference>
<feature type="compositionally biased region" description="Polar residues" evidence="1">
    <location>
        <begin position="176"/>
        <end position="199"/>
    </location>
</feature>
<evidence type="ECO:0000313" key="3">
    <source>
        <dbReference type="Proteomes" id="UP000007115"/>
    </source>
</evidence>
<organism evidence="2 3">
    <name type="scientific">Hypocrea virens (strain Gv29-8 / FGSC 10586)</name>
    <name type="common">Gliocladium virens</name>
    <name type="synonym">Trichoderma virens</name>
    <dbReference type="NCBI Taxonomy" id="413071"/>
    <lineage>
        <taxon>Eukaryota</taxon>
        <taxon>Fungi</taxon>
        <taxon>Dikarya</taxon>
        <taxon>Ascomycota</taxon>
        <taxon>Pezizomycotina</taxon>
        <taxon>Sordariomycetes</taxon>
        <taxon>Hypocreomycetidae</taxon>
        <taxon>Hypocreales</taxon>
        <taxon>Hypocreaceae</taxon>
        <taxon>Trichoderma</taxon>
    </lineage>
</organism>
<feature type="compositionally biased region" description="Polar residues" evidence="1">
    <location>
        <begin position="138"/>
        <end position="147"/>
    </location>
</feature>
<dbReference type="AlphaFoldDB" id="G9N4F7"/>
<accession>G9N4F7</accession>
<dbReference type="Proteomes" id="UP000007115">
    <property type="component" value="Unassembled WGS sequence"/>
</dbReference>
<keyword evidence="3" id="KW-1185">Reference proteome</keyword>
<evidence type="ECO:0000313" key="2">
    <source>
        <dbReference type="EMBL" id="EHK18482.1"/>
    </source>
</evidence>
<protein>
    <submittedName>
        <fullName evidence="2">Uncharacterized protein</fullName>
    </submittedName>
</protein>
<dbReference type="VEuPathDB" id="FungiDB:TRIVIDRAFT_68493"/>
<dbReference type="OMA" id="RRQVCDK"/>
<name>G9N4F7_HYPVG</name>
<proteinExistence type="predicted"/>
<evidence type="ECO:0000256" key="1">
    <source>
        <dbReference type="SAM" id="MobiDB-lite"/>
    </source>
</evidence>
<comment type="caution">
    <text evidence="2">The sequence shown here is derived from an EMBL/GenBank/DDBJ whole genome shotgun (WGS) entry which is preliminary data.</text>
</comment>
<dbReference type="RefSeq" id="XP_013952680.1">
    <property type="nucleotide sequence ID" value="XM_014097205.1"/>
</dbReference>
<dbReference type="GeneID" id="25797109"/>
<dbReference type="HOGENOM" id="CLU_1012150_0_0_1"/>
<dbReference type="InParanoid" id="G9N4F7"/>
<sequence length="275" mass="29681">MCKEFLTIAICAPQKAPSMSFTCGQLHLVAERRQVCDKATGACLCFVGTCGVLESVPSTQGLRMSSVKSIRCAACTSREEEVGDRRTNEELIESPLLTRTAIKSSEQKIKFDEIIKDLWNGKEDCPYHVLSTVREGSNSFPVTSKNLSDMEMDKEEDKDGVEKSLTASSGEDAISDNVSEASSNATHGSNGSLNSNASQESKKKDTIDLGRKVGLQASIWANAPDKSPKGIKHTSSPQVQSPVKRQKAATPQGPKTRMNLPQIAAAKNFLREGSA</sequence>
<reference evidence="2 3" key="1">
    <citation type="journal article" date="2011" name="Genome Biol.">
        <title>Comparative genome sequence analysis underscores mycoparasitism as the ancestral life style of Trichoderma.</title>
        <authorList>
            <person name="Kubicek C.P."/>
            <person name="Herrera-Estrella A."/>
            <person name="Seidl-Seiboth V."/>
            <person name="Martinez D.A."/>
            <person name="Druzhinina I.S."/>
            <person name="Thon M."/>
            <person name="Zeilinger S."/>
            <person name="Casas-Flores S."/>
            <person name="Horwitz B.A."/>
            <person name="Mukherjee P.K."/>
            <person name="Mukherjee M."/>
            <person name="Kredics L."/>
            <person name="Alcaraz L.D."/>
            <person name="Aerts A."/>
            <person name="Antal Z."/>
            <person name="Atanasova L."/>
            <person name="Cervantes-Badillo M.G."/>
            <person name="Challacombe J."/>
            <person name="Chertkov O."/>
            <person name="McCluskey K."/>
            <person name="Coulpier F."/>
            <person name="Deshpande N."/>
            <person name="von Doehren H."/>
            <person name="Ebbole D.J."/>
            <person name="Esquivel-Naranjo E.U."/>
            <person name="Fekete E."/>
            <person name="Flipphi M."/>
            <person name="Glaser F."/>
            <person name="Gomez-Rodriguez E.Y."/>
            <person name="Gruber S."/>
            <person name="Han C."/>
            <person name="Henrissat B."/>
            <person name="Hermosa R."/>
            <person name="Hernandez-Onate M."/>
            <person name="Karaffa L."/>
            <person name="Kosti I."/>
            <person name="Le Crom S."/>
            <person name="Lindquist E."/>
            <person name="Lucas S."/>
            <person name="Luebeck M."/>
            <person name="Luebeck P.S."/>
            <person name="Margeot A."/>
            <person name="Metz B."/>
            <person name="Misra M."/>
            <person name="Nevalainen H."/>
            <person name="Omann M."/>
            <person name="Packer N."/>
            <person name="Perrone G."/>
            <person name="Uresti-Rivera E.E."/>
            <person name="Salamov A."/>
            <person name="Schmoll M."/>
            <person name="Seiboth B."/>
            <person name="Shapiro H."/>
            <person name="Sukno S."/>
            <person name="Tamayo-Ramos J.A."/>
            <person name="Tisch D."/>
            <person name="Wiest A."/>
            <person name="Wilkinson H.H."/>
            <person name="Zhang M."/>
            <person name="Coutinho P.M."/>
            <person name="Kenerley C.M."/>
            <person name="Monte E."/>
            <person name="Baker S.E."/>
            <person name="Grigoriev I.V."/>
        </authorList>
    </citation>
    <scope>NUCLEOTIDE SEQUENCE [LARGE SCALE GENOMIC DNA]</scope>
    <source>
        <strain evidence="3">Gv29-8 / FGSC 10586</strain>
    </source>
</reference>
<dbReference type="OrthoDB" id="5072071at2759"/>
<gene>
    <name evidence="2" type="ORF">TRIVIDRAFT_68493</name>
</gene>
<feature type="compositionally biased region" description="Polar residues" evidence="1">
    <location>
        <begin position="233"/>
        <end position="243"/>
    </location>
</feature>